<protein>
    <submittedName>
        <fullName evidence="1">Phage head closure protein</fullName>
    </submittedName>
</protein>
<organism evidence="1 2">
    <name type="scientific">Hymenobacter guriensis</name>
    <dbReference type="NCBI Taxonomy" id="2793065"/>
    <lineage>
        <taxon>Bacteria</taxon>
        <taxon>Pseudomonadati</taxon>
        <taxon>Bacteroidota</taxon>
        <taxon>Cytophagia</taxon>
        <taxon>Cytophagales</taxon>
        <taxon>Hymenobacteraceae</taxon>
        <taxon>Hymenobacter</taxon>
    </lineage>
</organism>
<dbReference type="Proteomes" id="UP000601099">
    <property type="component" value="Unassembled WGS sequence"/>
</dbReference>
<comment type="caution">
    <text evidence="1">The sequence shown here is derived from an EMBL/GenBank/DDBJ whole genome shotgun (WGS) entry which is preliminary data.</text>
</comment>
<accession>A0ABS0KWV0</accession>
<dbReference type="NCBIfam" id="TIGR01563">
    <property type="entry name" value="gp16_SPP1"/>
    <property type="match status" value="1"/>
</dbReference>
<dbReference type="Pfam" id="PF05521">
    <property type="entry name" value="Phage_HCP"/>
    <property type="match status" value="1"/>
</dbReference>
<proteinExistence type="predicted"/>
<keyword evidence="2" id="KW-1185">Reference proteome</keyword>
<sequence>MNIGKMDRLVEVQTSTSTPDSFGQSVPVWTTLGKRWMQREEAGGAESVQAGELVAINKVYYLTRWEPALTARVRLIDNGQTYDISHVAEIGRRAGLKLTALTRNDAADAR</sequence>
<gene>
    <name evidence="1" type="ORF">I5L79_02285</name>
</gene>
<dbReference type="InterPro" id="IPR038666">
    <property type="entry name" value="SSP1_head-tail_sf"/>
</dbReference>
<dbReference type="Gene3D" id="2.40.10.270">
    <property type="entry name" value="Bacteriophage SPP1 head-tail adaptor protein"/>
    <property type="match status" value="1"/>
</dbReference>
<evidence type="ECO:0000313" key="2">
    <source>
        <dbReference type="Proteomes" id="UP000601099"/>
    </source>
</evidence>
<name>A0ABS0KWV0_9BACT</name>
<reference evidence="1 2" key="1">
    <citation type="submission" date="2020-11" db="EMBL/GenBank/DDBJ databases">
        <title>Hymenobacter sp.</title>
        <authorList>
            <person name="Kim M.K."/>
        </authorList>
    </citation>
    <scope>NUCLEOTIDE SEQUENCE [LARGE SCALE GENOMIC DNA]</scope>
    <source>
        <strain evidence="1 2">BT594</strain>
    </source>
</reference>
<dbReference type="EMBL" id="JADWYK010000001">
    <property type="protein sequence ID" value="MBG8552353.1"/>
    <property type="molecule type" value="Genomic_DNA"/>
</dbReference>
<dbReference type="InterPro" id="IPR008767">
    <property type="entry name" value="Phage_SPP1_head-tail_adaptor"/>
</dbReference>
<dbReference type="RefSeq" id="WP_196953392.1">
    <property type="nucleotide sequence ID" value="NZ_JADWYK010000001.1"/>
</dbReference>
<evidence type="ECO:0000313" key="1">
    <source>
        <dbReference type="EMBL" id="MBG8552353.1"/>
    </source>
</evidence>